<dbReference type="PANTHER" id="PTHR23115">
    <property type="entry name" value="TRANSLATION FACTOR"/>
    <property type="match status" value="1"/>
</dbReference>
<evidence type="ECO:0000313" key="12">
    <source>
        <dbReference type="Proteomes" id="UP000734854"/>
    </source>
</evidence>
<keyword evidence="12" id="KW-1185">Reference proteome</keyword>
<evidence type="ECO:0000313" key="11">
    <source>
        <dbReference type="EMBL" id="KAG6498678.1"/>
    </source>
</evidence>
<evidence type="ECO:0000259" key="8">
    <source>
        <dbReference type="Pfam" id="PF13976"/>
    </source>
</evidence>
<name>A0A8J5G0H1_ZINOF</name>
<dbReference type="SUPFAM" id="SSF52540">
    <property type="entry name" value="P-loop containing nucleoside triphosphate hydrolases"/>
    <property type="match status" value="1"/>
</dbReference>
<feature type="domain" description="GAG-pre-integrase" evidence="8">
    <location>
        <begin position="371"/>
        <end position="415"/>
    </location>
</feature>
<evidence type="ECO:0000256" key="2">
    <source>
        <dbReference type="ARBA" id="ARBA00022741"/>
    </source>
</evidence>
<evidence type="ECO:0000259" key="9">
    <source>
        <dbReference type="Pfam" id="PF22936"/>
    </source>
</evidence>
<feature type="domain" description="Retroviral polymerase SH3-like" evidence="10">
    <location>
        <begin position="434"/>
        <end position="483"/>
    </location>
</feature>
<feature type="domain" description="Retrovirus-related Pol polyprotein from transposon TNT 1-94-like beta-barrel" evidence="9">
    <location>
        <begin position="257"/>
        <end position="337"/>
    </location>
</feature>
<comment type="caution">
    <text evidence="11">The sequence shown here is derived from an EMBL/GenBank/DDBJ whole genome shotgun (WGS) entry which is preliminary data.</text>
</comment>
<dbReference type="GO" id="GO:0051537">
    <property type="term" value="F:2 iron, 2 sulfur cluster binding"/>
    <property type="evidence" value="ECO:0007669"/>
    <property type="project" value="UniProtKB-KW"/>
</dbReference>
<accession>A0A8J5G0H1</accession>
<keyword evidence="4" id="KW-0342">GTP-binding</keyword>
<dbReference type="Pfam" id="PF00009">
    <property type="entry name" value="GTP_EFTU"/>
    <property type="match status" value="1"/>
</dbReference>
<keyword evidence="3" id="KW-0411">Iron-sulfur</keyword>
<evidence type="ECO:0000256" key="3">
    <source>
        <dbReference type="ARBA" id="ARBA00023014"/>
    </source>
</evidence>
<dbReference type="InterPro" id="IPR025724">
    <property type="entry name" value="GAG-pre-integrase_dom"/>
</dbReference>
<dbReference type="InterPro" id="IPR006058">
    <property type="entry name" value="2Fe2S_fd_BS"/>
</dbReference>
<dbReference type="Pfam" id="PF25597">
    <property type="entry name" value="SH3_retrovirus"/>
    <property type="match status" value="1"/>
</dbReference>
<keyword evidence="2" id="KW-0547">Nucleotide-binding</keyword>
<keyword evidence="1" id="KW-0001">2Fe-2S</keyword>
<dbReference type="InterPro" id="IPR000795">
    <property type="entry name" value="T_Tr_GTP-bd_dom"/>
</dbReference>
<dbReference type="CDD" id="cd09272">
    <property type="entry name" value="RNase_HI_RT_Ty1"/>
    <property type="match status" value="1"/>
</dbReference>
<keyword evidence="1" id="KW-0408">Iron</keyword>
<reference evidence="11 12" key="1">
    <citation type="submission" date="2020-08" db="EMBL/GenBank/DDBJ databases">
        <title>Plant Genome Project.</title>
        <authorList>
            <person name="Zhang R.-G."/>
        </authorList>
    </citation>
    <scope>NUCLEOTIDE SEQUENCE [LARGE SCALE GENOMIC DNA]</scope>
    <source>
        <tissue evidence="11">Rhizome</tissue>
    </source>
</reference>
<evidence type="ECO:0000256" key="4">
    <source>
        <dbReference type="ARBA" id="ARBA00023134"/>
    </source>
</evidence>
<dbReference type="Proteomes" id="UP000734854">
    <property type="component" value="Unassembled WGS sequence"/>
</dbReference>
<protein>
    <submittedName>
        <fullName evidence="11">Uncharacterized protein</fullName>
    </submittedName>
</protein>
<dbReference type="GO" id="GO:0003924">
    <property type="term" value="F:GTPase activity"/>
    <property type="evidence" value="ECO:0007669"/>
    <property type="project" value="InterPro"/>
</dbReference>
<sequence length="732" mass="83575">MYCNVGFCGVCGVLKILSSLFFSRHCTNSDILDSIIKAERERGITIDIALWKFETTKDSYTIIDAPEHRNFIKNMITRTSQAECAILIIDSTTGDNMIEKPTNLDWYKGPTHLEALDLIHELKMLEIQVHRNMASTQAPISMFSYTANQVTIFDGEHFDYWSSQMETLFISQDFWDIVVNGLSEPPQQQSNDDEACTEAQQNNRCNRIKKGLPMEEEEHSERDCYYQNKKDEANFSKDEGDKLFSCMIVQQQPQNAWYLDSGCSSHMTGDGSLFIDLDQNFSSEVKLGDGKLHRSKGKGSVAVQTKGGDKKIINDVLYVPNLTSNLLSVGQLLQRGYSIFFEDEKCRIFDRRNKCTFAKQGVSFRFTSGRKVAYTSENFDQSQLWHLRYGHLNWKGLQFLKQKNMVIGLQKLKQKLKFVKAAYIWDPSRTLSHGNKRSEAYFVGYSDESKGYRLYNPITCKLAVSRDVIFDEMASWSWKESSSKLISQSDFYEASKPDDESDPAILSPNPPSAPDHAENSSSESPIRKTRSLREIYETSEFALFTSETQNFEKDEKDEVWRKAMEEEIAMIKKNKTWELVLYRSIKMCMNEPSKLHFAAAKRVMRYLKGTKNMGIKYVKEDQCKQANCNVVSWSSKKQRTVALSSAEAEYVVVIDAVCEAIWLRRLFEDFQQDVYKIGSIGTVPVGRFETGRVLNLAWLSLLALALASAAAIWPTYSELASAATSWLALPLD</sequence>
<proteinExistence type="predicted"/>
<dbReference type="InterPro" id="IPR057670">
    <property type="entry name" value="SH3_retrovirus"/>
</dbReference>
<comment type="cofactor">
    <cofactor evidence="5">
        <name>[2Fe-2S] cluster</name>
        <dbReference type="ChEBI" id="CHEBI:190135"/>
    </cofactor>
</comment>
<evidence type="ECO:0000259" key="10">
    <source>
        <dbReference type="Pfam" id="PF25597"/>
    </source>
</evidence>
<dbReference type="InterPro" id="IPR050100">
    <property type="entry name" value="TRAFAC_GTPase_members"/>
</dbReference>
<evidence type="ECO:0000259" key="7">
    <source>
        <dbReference type="Pfam" id="PF00009"/>
    </source>
</evidence>
<dbReference type="PROSITE" id="PS00197">
    <property type="entry name" value="2FE2S_FER_1"/>
    <property type="match status" value="1"/>
</dbReference>
<gene>
    <name evidence="11" type="ORF">ZIOFF_038400</name>
</gene>
<dbReference type="InterPro" id="IPR027417">
    <property type="entry name" value="P-loop_NTPase"/>
</dbReference>
<feature type="region of interest" description="Disordered" evidence="6">
    <location>
        <begin position="493"/>
        <end position="529"/>
    </location>
</feature>
<evidence type="ECO:0000256" key="6">
    <source>
        <dbReference type="SAM" id="MobiDB-lite"/>
    </source>
</evidence>
<dbReference type="AlphaFoldDB" id="A0A8J5G0H1"/>
<evidence type="ECO:0000256" key="1">
    <source>
        <dbReference type="ARBA" id="ARBA00022714"/>
    </source>
</evidence>
<dbReference type="GO" id="GO:0005525">
    <property type="term" value="F:GTP binding"/>
    <property type="evidence" value="ECO:0007669"/>
    <property type="project" value="UniProtKB-KW"/>
</dbReference>
<feature type="domain" description="Tr-type G" evidence="7">
    <location>
        <begin position="36"/>
        <end position="98"/>
    </location>
</feature>
<feature type="region of interest" description="Disordered" evidence="6">
    <location>
        <begin position="182"/>
        <end position="202"/>
    </location>
</feature>
<dbReference type="InterPro" id="IPR054722">
    <property type="entry name" value="PolX-like_BBD"/>
</dbReference>
<keyword evidence="1" id="KW-0479">Metal-binding</keyword>
<evidence type="ECO:0000256" key="5">
    <source>
        <dbReference type="ARBA" id="ARBA00034078"/>
    </source>
</evidence>
<dbReference type="Pfam" id="PF22936">
    <property type="entry name" value="Pol_BBD"/>
    <property type="match status" value="1"/>
</dbReference>
<organism evidence="11 12">
    <name type="scientific">Zingiber officinale</name>
    <name type="common">Ginger</name>
    <name type="synonym">Amomum zingiber</name>
    <dbReference type="NCBI Taxonomy" id="94328"/>
    <lineage>
        <taxon>Eukaryota</taxon>
        <taxon>Viridiplantae</taxon>
        <taxon>Streptophyta</taxon>
        <taxon>Embryophyta</taxon>
        <taxon>Tracheophyta</taxon>
        <taxon>Spermatophyta</taxon>
        <taxon>Magnoliopsida</taxon>
        <taxon>Liliopsida</taxon>
        <taxon>Zingiberales</taxon>
        <taxon>Zingiberaceae</taxon>
        <taxon>Zingiber</taxon>
    </lineage>
</organism>
<dbReference type="PRINTS" id="PR00315">
    <property type="entry name" value="ELONGATNFCT"/>
</dbReference>
<dbReference type="EMBL" id="JACMSC010000011">
    <property type="protein sequence ID" value="KAG6498678.1"/>
    <property type="molecule type" value="Genomic_DNA"/>
</dbReference>
<dbReference type="Gene3D" id="3.40.50.300">
    <property type="entry name" value="P-loop containing nucleotide triphosphate hydrolases"/>
    <property type="match status" value="1"/>
</dbReference>
<dbReference type="Pfam" id="PF13976">
    <property type="entry name" value="gag_pre-integrs"/>
    <property type="match status" value="1"/>
</dbReference>